<dbReference type="PANTHER" id="PTHR46943:SF1">
    <property type="entry name" value="PENTRAXIN-RELATED PROTEIN PTX3"/>
    <property type="match status" value="1"/>
</dbReference>
<name>A0ABR9HZI3_9PSEU</name>
<dbReference type="Pfam" id="PF13385">
    <property type="entry name" value="Laminin_G_3"/>
    <property type="match status" value="3"/>
</dbReference>
<feature type="domain" description="LamG-like jellyroll fold" evidence="4">
    <location>
        <begin position="765"/>
        <end position="903"/>
    </location>
</feature>
<dbReference type="EMBL" id="JADBEG010000001">
    <property type="protein sequence ID" value="MBE1496349.1"/>
    <property type="molecule type" value="Genomic_DNA"/>
</dbReference>
<evidence type="ECO:0000313" key="5">
    <source>
        <dbReference type="EMBL" id="MBE1496349.1"/>
    </source>
</evidence>
<evidence type="ECO:0000313" key="6">
    <source>
        <dbReference type="Proteomes" id="UP000631670"/>
    </source>
</evidence>
<feature type="domain" description="LamG-like jellyroll fold" evidence="4">
    <location>
        <begin position="1199"/>
        <end position="1364"/>
    </location>
</feature>
<feature type="compositionally biased region" description="Polar residues" evidence="3">
    <location>
        <begin position="714"/>
        <end position="731"/>
    </location>
</feature>
<proteinExistence type="predicted"/>
<dbReference type="InterPro" id="IPR013320">
    <property type="entry name" value="ConA-like_dom_sf"/>
</dbReference>
<dbReference type="Proteomes" id="UP000631670">
    <property type="component" value="Unassembled WGS sequence"/>
</dbReference>
<dbReference type="RefSeq" id="WP_249027023.1">
    <property type="nucleotide sequence ID" value="NZ_JADBEG010000001.1"/>
</dbReference>
<feature type="domain" description="LamG-like jellyroll fold" evidence="4">
    <location>
        <begin position="999"/>
        <end position="1135"/>
    </location>
</feature>
<dbReference type="SUPFAM" id="SSF49899">
    <property type="entry name" value="Concanavalin A-like lectins/glucanases"/>
    <property type="match status" value="3"/>
</dbReference>
<dbReference type="SMART" id="SM00560">
    <property type="entry name" value="LamGL"/>
    <property type="match status" value="3"/>
</dbReference>
<gene>
    <name evidence="5" type="ORF">H4696_003449</name>
</gene>
<evidence type="ECO:0000256" key="3">
    <source>
        <dbReference type="SAM" id="MobiDB-lite"/>
    </source>
</evidence>
<keyword evidence="2" id="KW-1015">Disulfide bond</keyword>
<keyword evidence="6" id="KW-1185">Reference proteome</keyword>
<feature type="region of interest" description="Disordered" evidence="3">
    <location>
        <begin position="191"/>
        <end position="210"/>
    </location>
</feature>
<dbReference type="InterPro" id="IPR042837">
    <property type="entry name" value="PTX3"/>
</dbReference>
<evidence type="ECO:0000256" key="1">
    <source>
        <dbReference type="ARBA" id="ARBA00022729"/>
    </source>
</evidence>
<dbReference type="Gene3D" id="2.60.120.200">
    <property type="match status" value="3"/>
</dbReference>
<reference evidence="5 6" key="1">
    <citation type="submission" date="2020-10" db="EMBL/GenBank/DDBJ databases">
        <title>Sequencing the genomes of 1000 actinobacteria strains.</title>
        <authorList>
            <person name="Klenk H.-P."/>
        </authorList>
    </citation>
    <scope>NUCLEOTIDE SEQUENCE [LARGE SCALE GENOMIC DNA]</scope>
    <source>
        <strain evidence="5 6">DSM 44653</strain>
    </source>
</reference>
<accession>A0ABR9HZI3</accession>
<organism evidence="5 6">
    <name type="scientific">Amycolatopsis lexingtonensis</name>
    <dbReference type="NCBI Taxonomy" id="218822"/>
    <lineage>
        <taxon>Bacteria</taxon>
        <taxon>Bacillati</taxon>
        <taxon>Actinomycetota</taxon>
        <taxon>Actinomycetes</taxon>
        <taxon>Pseudonocardiales</taxon>
        <taxon>Pseudonocardiaceae</taxon>
        <taxon>Amycolatopsis</taxon>
    </lineage>
</organism>
<evidence type="ECO:0000259" key="4">
    <source>
        <dbReference type="SMART" id="SM00560"/>
    </source>
</evidence>
<keyword evidence="1" id="KW-0732">Signal</keyword>
<sequence>MTSETTETSQTLANPDGSWTMTQYVHPVRVQQAGEWTPVDTTLVRRADGSIGPKAVTVEVTLNPGGAGSATKPIVQQGQDDKEVGLKWASDLPVPTLTGDTAVYANVLPDVDLTVKAAPQGYTENLVIKTPEAAKNSQLREISFGLHTRNTTVSVAEGEGRGTPAQAAPTDGLEVKDTAGQVVFAGDASRMWDSSGAGSPAEQQLGEGGGRREAVMDVALGQGEVTISPDQAFLADPATRYPVSLDPDNWCTSCGIQSHVVVQSGFPRAHNWNASTGDLSNLKAGYESYDSAGTSRSYIQMSSARLGGTVVHSATLNTTIQHSASCDPAPTGLWLSNPATPDTSWEAQPGWAYQVSTMNVANCHDATGVAGEFDATRAAKDAAANRWQSTWFALAAANEGDGMAAWRRFDLNPYFQVNYDSYPNPPASLSMQNGLLPCTSGANRPWVYTKTPQIAGRVSDPDGGTVYGKFAVAFGALGHNVYTHDNAANLVSVGTAGPNQQATAQLAAVPAGWINDDGIYNWSMQVTDGELWSGWVGNCEFTVDTKIPKPPVVAMASSTDPKVQGDAVEFSVWTGMATDNFYDIDHFIYTTDGSEPQPQGSPTAPATQGVDANGKMVATTALKVVAANGNQNLIKVKSVNKAGTPSPDASCVVLADSNPALDGPSCSYHVQPLTPGKNLVAAWSADEPSGATLTDTASSTPDNATLAAHAATVSGGTTRSPGYNHGNTWSHPDTGGYSDGVKGAITLDGNSGYAQTGDRVLDPSKSFTVAAWAKLTDTAHSQTVIAQDGTQSAPFILQYNKERNAWALRITAGDQAAPSELRAVSARPPQTGVWTHLAATYDASTRVATLYVDGAKHSTVIAQPWAATGPTVLGAGKWAGARTDFFHGSLDDAQVWQRALSAQDVHDLAGTVVPLANYGLAEGCGPELISATSRVPSLQGSWALGQTSGNIAADSTGHGHAISLTGGYAWVPGHGGGGLQLDGASGYGATSGPVANTANSFTVSTWVNPADLSGDYTVLSQAGGNAASFVLRYDKAANRWAFGMSSADDTAAPWTWATGTSAPQAGTWTLLTASFDRATLRLGVAVNGVREADAAVTTAWTGTGPLLLGAEPGGKKPFKGVLDQARVWSAALTDDQVASMSGLRYFDSVTRSAATASGGVALTSETDSAGTPVGCAARFDSSGTGRVVGPRPANLRTEKSFTVEGWVKHTWTDADVSARGPVDPETRTMISTDESQYSPFFLGYRPYKDAGGRDHGAWSLIVTVPTGNGIFASTEYSDLDTVDNQWTHLAATYDISTKTIALYVNGVLQRGVFYTASGNATGVDVGASTGTLLMGGGVWTGQHTNNLIGSIAGIRVYSGVRSGSDVRNDSLNDNPQLLFQG</sequence>
<dbReference type="PANTHER" id="PTHR46943">
    <property type="entry name" value="PENTRAXIN-RELATED PROTEIN PTX3"/>
    <property type="match status" value="1"/>
</dbReference>
<dbReference type="InterPro" id="IPR006558">
    <property type="entry name" value="LamG-like"/>
</dbReference>
<comment type="caution">
    <text evidence="5">The sequence shown here is derived from an EMBL/GenBank/DDBJ whole genome shotgun (WGS) entry which is preliminary data.</text>
</comment>
<evidence type="ECO:0000256" key="2">
    <source>
        <dbReference type="ARBA" id="ARBA00023157"/>
    </source>
</evidence>
<feature type="region of interest" description="Disordered" evidence="3">
    <location>
        <begin position="714"/>
        <end position="734"/>
    </location>
</feature>
<protein>
    <recommendedName>
        <fullName evidence="4">LamG-like jellyroll fold domain-containing protein</fullName>
    </recommendedName>
</protein>